<dbReference type="RefSeq" id="WP_117741884.1">
    <property type="nucleotide sequence ID" value="NZ_QSSV01000011.1"/>
</dbReference>
<proteinExistence type="predicted"/>
<dbReference type="AlphaFoldDB" id="A0A3E4UNJ9"/>
<name>A0A3E4UNJ9_BACSE</name>
<evidence type="ECO:0000313" key="1">
    <source>
        <dbReference type="EMBL" id="RGM12975.1"/>
    </source>
</evidence>
<comment type="caution">
    <text evidence="1">The sequence shown here is derived from an EMBL/GenBank/DDBJ whole genome shotgun (WGS) entry which is preliminary data.</text>
</comment>
<protein>
    <submittedName>
        <fullName evidence="1">Uncharacterized protein</fullName>
    </submittedName>
</protein>
<accession>A0A3E4UNJ9</accession>
<organism evidence="1 2">
    <name type="scientific">Bacteroides stercoris</name>
    <dbReference type="NCBI Taxonomy" id="46506"/>
    <lineage>
        <taxon>Bacteria</taxon>
        <taxon>Pseudomonadati</taxon>
        <taxon>Bacteroidota</taxon>
        <taxon>Bacteroidia</taxon>
        <taxon>Bacteroidales</taxon>
        <taxon>Bacteroidaceae</taxon>
        <taxon>Bacteroides</taxon>
    </lineage>
</organism>
<dbReference type="EMBL" id="QSSV01000011">
    <property type="protein sequence ID" value="RGM12975.1"/>
    <property type="molecule type" value="Genomic_DNA"/>
</dbReference>
<reference evidence="1 2" key="1">
    <citation type="submission" date="2018-08" db="EMBL/GenBank/DDBJ databases">
        <title>A genome reference for cultivated species of the human gut microbiota.</title>
        <authorList>
            <person name="Zou Y."/>
            <person name="Xue W."/>
            <person name="Luo G."/>
        </authorList>
    </citation>
    <scope>NUCLEOTIDE SEQUENCE [LARGE SCALE GENOMIC DNA]</scope>
    <source>
        <strain evidence="1 2">TF03-6</strain>
    </source>
</reference>
<sequence>MGAIKTMKEVESALPQKKEINYVRALDKNGNPILINKEDLAQVVGELLWKKLRVTNSFAIHYTHQVQWNGVSLNIIGSHNFYNVGVRLATYANKVPSDGIVGEFYSIPSGFTDIKVVYKNWDVYVVFTVVQGQSVYFKYDCSTQCDIIKDIGFIDESYKEIKPIAQ</sequence>
<dbReference type="Proteomes" id="UP000261223">
    <property type="component" value="Unassembled WGS sequence"/>
</dbReference>
<gene>
    <name evidence="1" type="ORF">DXC34_10075</name>
</gene>
<evidence type="ECO:0000313" key="2">
    <source>
        <dbReference type="Proteomes" id="UP000261223"/>
    </source>
</evidence>